<dbReference type="InterPro" id="IPR041535">
    <property type="entry name" value="VbhA"/>
</dbReference>
<feature type="domain" description="Antitoxin VbhA" evidence="1">
    <location>
        <begin position="9"/>
        <end position="51"/>
    </location>
</feature>
<sequence>MSSSQTELRAAADSALASVQLEDFFVPEDTLLESERFIAGEIDFQELINRLYQQAKKRAS</sequence>
<dbReference type="InterPro" id="IPR033788">
    <property type="entry name" value="VbhA-like"/>
</dbReference>
<proteinExistence type="predicted"/>
<dbReference type="Pfam" id="PF18495">
    <property type="entry name" value="VbhA"/>
    <property type="match status" value="1"/>
</dbReference>
<evidence type="ECO:0000313" key="3">
    <source>
        <dbReference type="Proteomes" id="UP000831759"/>
    </source>
</evidence>
<dbReference type="EMBL" id="CP094619">
    <property type="protein sequence ID" value="UQN37180.1"/>
    <property type="molecule type" value="Genomic_DNA"/>
</dbReference>
<evidence type="ECO:0000259" key="1">
    <source>
        <dbReference type="Pfam" id="PF18495"/>
    </source>
</evidence>
<accession>A0ABY4NJE1</accession>
<keyword evidence="3" id="KW-1185">Reference proteome</keyword>
<dbReference type="CDD" id="cd11586">
    <property type="entry name" value="VbhA_like"/>
    <property type="match status" value="1"/>
</dbReference>
<dbReference type="RefSeq" id="WP_249461731.1">
    <property type="nucleotide sequence ID" value="NZ_CP094619.1"/>
</dbReference>
<evidence type="ECO:0000313" key="2">
    <source>
        <dbReference type="EMBL" id="UQN37180.1"/>
    </source>
</evidence>
<gene>
    <name evidence="2" type="ORF">MTR80_05615</name>
</gene>
<reference evidence="2 3" key="1">
    <citation type="journal article" date="2022" name="Int. J. Syst. Evol. Microbiol.">
        <title>Characterization of Alcaligenes aquatilis as a novel member of heterotrophic nitrifier-aerobic denitrifier and its performance in treating piggery wastewater.</title>
        <authorList>
            <person name="Cao X."/>
            <person name="Zhao B."/>
            <person name="Wu Y."/>
            <person name="Huang J."/>
            <person name="Wang H."/>
            <person name="Sun X."/>
            <person name="Li S."/>
        </authorList>
    </citation>
    <scope>NUCLEOTIDE SEQUENCE [LARGE SCALE GENOMIC DNA]</scope>
    <source>
        <strain evidence="2 3">AS1</strain>
    </source>
</reference>
<dbReference type="GeneID" id="96868397"/>
<dbReference type="InterPro" id="IPR043038">
    <property type="entry name" value="VbhA_sf"/>
</dbReference>
<protein>
    <recommendedName>
        <fullName evidence="1">Antitoxin VbhA domain-containing protein</fullName>
    </recommendedName>
</protein>
<name>A0ABY4NJE1_9BURK</name>
<organism evidence="2 3">
    <name type="scientific">Alcaligenes aquatilis</name>
    <dbReference type="NCBI Taxonomy" id="323284"/>
    <lineage>
        <taxon>Bacteria</taxon>
        <taxon>Pseudomonadati</taxon>
        <taxon>Pseudomonadota</taxon>
        <taxon>Betaproteobacteria</taxon>
        <taxon>Burkholderiales</taxon>
        <taxon>Alcaligenaceae</taxon>
        <taxon>Alcaligenes</taxon>
    </lineage>
</organism>
<dbReference type="Gene3D" id="1.10.8.1050">
    <property type="entry name" value="Antitoxin VbhA-like"/>
    <property type="match status" value="1"/>
</dbReference>
<dbReference type="Proteomes" id="UP000831759">
    <property type="component" value="Chromosome"/>
</dbReference>